<organism evidence="1 2">
    <name type="scientific">Hapsidospora chrysogenum (strain ATCC 11550 / CBS 779.69 / DSM 880 / IAM 14645 / JCM 23072 / IMI 49137)</name>
    <name type="common">Acremonium chrysogenum</name>
    <dbReference type="NCBI Taxonomy" id="857340"/>
    <lineage>
        <taxon>Eukaryota</taxon>
        <taxon>Fungi</taxon>
        <taxon>Dikarya</taxon>
        <taxon>Ascomycota</taxon>
        <taxon>Pezizomycotina</taxon>
        <taxon>Sordariomycetes</taxon>
        <taxon>Hypocreomycetidae</taxon>
        <taxon>Hypocreales</taxon>
        <taxon>Bionectriaceae</taxon>
        <taxon>Hapsidospora</taxon>
    </lineage>
</organism>
<keyword evidence="2" id="KW-1185">Reference proteome</keyword>
<accession>A0A086T684</accession>
<evidence type="ECO:0000313" key="2">
    <source>
        <dbReference type="Proteomes" id="UP000029964"/>
    </source>
</evidence>
<protein>
    <submittedName>
        <fullName evidence="1">Uncharacterized protein</fullName>
    </submittedName>
</protein>
<reference evidence="2" key="1">
    <citation type="journal article" date="2014" name="Genome Announc.">
        <title>Genome sequence and annotation of Acremonium chrysogenum, producer of the beta-lactam antibiotic cephalosporin C.</title>
        <authorList>
            <person name="Terfehr D."/>
            <person name="Dahlmann T.A."/>
            <person name="Specht T."/>
            <person name="Zadra I."/>
            <person name="Kuernsteiner H."/>
            <person name="Kueck U."/>
        </authorList>
    </citation>
    <scope>NUCLEOTIDE SEQUENCE [LARGE SCALE GENOMIC DNA]</scope>
    <source>
        <strain evidence="2">ATCC 11550 / CBS 779.69 / DSM 880 / IAM 14645 / JCM 23072 / IMI 49137</strain>
    </source>
</reference>
<dbReference type="Proteomes" id="UP000029964">
    <property type="component" value="Unassembled WGS sequence"/>
</dbReference>
<sequence length="62" mass="7339">MPARDSRAFLTASSTAYFATLHPGFWKALCTSWVPWAWEFWEDMYHHHPPTTASDMNYKKLF</sequence>
<evidence type="ECO:0000313" key="1">
    <source>
        <dbReference type="EMBL" id="KFH44866.1"/>
    </source>
</evidence>
<dbReference type="EMBL" id="JPKY01000041">
    <property type="protein sequence ID" value="KFH44866.1"/>
    <property type="molecule type" value="Genomic_DNA"/>
</dbReference>
<gene>
    <name evidence="1" type="ORF">ACRE_043520</name>
</gene>
<dbReference type="HOGENOM" id="CLU_2903632_0_0_1"/>
<comment type="caution">
    <text evidence="1">The sequence shown here is derived from an EMBL/GenBank/DDBJ whole genome shotgun (WGS) entry which is preliminary data.</text>
</comment>
<dbReference type="AlphaFoldDB" id="A0A086T684"/>
<proteinExistence type="predicted"/>
<name>A0A086T684_HAPC1</name>